<keyword evidence="2" id="KW-1185">Reference proteome</keyword>
<reference evidence="1" key="1">
    <citation type="journal article" date="2022" name="Plant J.">
        <title>Strategies of tolerance reflected in two North American maple genomes.</title>
        <authorList>
            <person name="McEvoy S.L."/>
            <person name="Sezen U.U."/>
            <person name="Trouern-Trend A."/>
            <person name="McMahon S.M."/>
            <person name="Schaberg P.G."/>
            <person name="Yang J."/>
            <person name="Wegrzyn J.L."/>
            <person name="Swenson N.G."/>
        </authorList>
    </citation>
    <scope>NUCLEOTIDE SEQUENCE</scope>
    <source>
        <strain evidence="1">91603</strain>
    </source>
</reference>
<evidence type="ECO:0000313" key="1">
    <source>
        <dbReference type="EMBL" id="KAI9176813.1"/>
    </source>
</evidence>
<reference evidence="1" key="2">
    <citation type="submission" date="2023-02" db="EMBL/GenBank/DDBJ databases">
        <authorList>
            <person name="Swenson N.G."/>
            <person name="Wegrzyn J.L."/>
            <person name="Mcevoy S.L."/>
        </authorList>
    </citation>
    <scope>NUCLEOTIDE SEQUENCE</scope>
    <source>
        <strain evidence="1">91603</strain>
        <tissue evidence="1">Leaf</tissue>
    </source>
</reference>
<evidence type="ECO:0000313" key="2">
    <source>
        <dbReference type="Proteomes" id="UP001064489"/>
    </source>
</evidence>
<name>A0AAD5IT25_ACENE</name>
<sequence length="108" mass="12210">MFRLRMKSRVLTEMDNIDCHNKEQASLVSSPILVGTSSSARLLCNFSDRNILGLSRGQCNTLLQNGVQYDRVPRQIEELYLGLCLSLSKLYLLSSPMKMIVRCAQEAK</sequence>
<dbReference type="EMBL" id="JAJSOW010000102">
    <property type="protein sequence ID" value="KAI9176813.1"/>
    <property type="molecule type" value="Genomic_DNA"/>
</dbReference>
<organism evidence="1 2">
    <name type="scientific">Acer negundo</name>
    <name type="common">Box elder</name>
    <dbReference type="NCBI Taxonomy" id="4023"/>
    <lineage>
        <taxon>Eukaryota</taxon>
        <taxon>Viridiplantae</taxon>
        <taxon>Streptophyta</taxon>
        <taxon>Embryophyta</taxon>
        <taxon>Tracheophyta</taxon>
        <taxon>Spermatophyta</taxon>
        <taxon>Magnoliopsida</taxon>
        <taxon>eudicotyledons</taxon>
        <taxon>Gunneridae</taxon>
        <taxon>Pentapetalae</taxon>
        <taxon>rosids</taxon>
        <taxon>malvids</taxon>
        <taxon>Sapindales</taxon>
        <taxon>Sapindaceae</taxon>
        <taxon>Hippocastanoideae</taxon>
        <taxon>Acereae</taxon>
        <taxon>Acer</taxon>
    </lineage>
</organism>
<comment type="caution">
    <text evidence="1">The sequence shown here is derived from an EMBL/GenBank/DDBJ whole genome shotgun (WGS) entry which is preliminary data.</text>
</comment>
<protein>
    <submittedName>
        <fullName evidence="1">Uncharacterized protein</fullName>
    </submittedName>
</protein>
<dbReference type="AlphaFoldDB" id="A0AAD5IT25"/>
<dbReference type="Proteomes" id="UP001064489">
    <property type="component" value="Chromosome 5"/>
</dbReference>
<accession>A0AAD5IT25</accession>
<proteinExistence type="predicted"/>
<gene>
    <name evidence="1" type="ORF">LWI28_007502</name>
</gene>